<dbReference type="Pfam" id="PF00023">
    <property type="entry name" value="Ank"/>
    <property type="match status" value="2"/>
</dbReference>
<feature type="compositionally biased region" description="Basic and acidic residues" evidence="8">
    <location>
        <begin position="1"/>
        <end position="17"/>
    </location>
</feature>
<evidence type="ECO:0000256" key="8">
    <source>
        <dbReference type="SAM" id="MobiDB-lite"/>
    </source>
</evidence>
<dbReference type="Proteomes" id="UP001459277">
    <property type="component" value="Unassembled WGS sequence"/>
</dbReference>
<feature type="region of interest" description="Disordered" evidence="8">
    <location>
        <begin position="1"/>
        <end position="36"/>
    </location>
</feature>
<feature type="transmembrane region" description="Helical" evidence="9">
    <location>
        <begin position="966"/>
        <end position="984"/>
    </location>
</feature>
<evidence type="ECO:0000313" key="12">
    <source>
        <dbReference type="Proteomes" id="UP001459277"/>
    </source>
</evidence>
<evidence type="ECO:0000313" key="11">
    <source>
        <dbReference type="EMBL" id="KAL0009696.1"/>
    </source>
</evidence>
<dbReference type="AlphaFoldDB" id="A0AAW2DLX4"/>
<feature type="transmembrane region" description="Helical" evidence="9">
    <location>
        <begin position="882"/>
        <end position="902"/>
    </location>
</feature>
<feature type="repeat" description="ANK" evidence="7">
    <location>
        <begin position="239"/>
        <end position="261"/>
    </location>
</feature>
<feature type="transmembrane region" description="Helical" evidence="9">
    <location>
        <begin position="922"/>
        <end position="946"/>
    </location>
</feature>
<feature type="transmembrane region" description="Helical" evidence="9">
    <location>
        <begin position="990"/>
        <end position="1015"/>
    </location>
</feature>
<organism evidence="11 12">
    <name type="scientific">Lithocarpus litseifolius</name>
    <dbReference type="NCBI Taxonomy" id="425828"/>
    <lineage>
        <taxon>Eukaryota</taxon>
        <taxon>Viridiplantae</taxon>
        <taxon>Streptophyta</taxon>
        <taxon>Embryophyta</taxon>
        <taxon>Tracheophyta</taxon>
        <taxon>Spermatophyta</taxon>
        <taxon>Magnoliopsida</taxon>
        <taxon>eudicotyledons</taxon>
        <taxon>Gunneridae</taxon>
        <taxon>Pentapetalae</taxon>
        <taxon>rosids</taxon>
        <taxon>fabids</taxon>
        <taxon>Fagales</taxon>
        <taxon>Fagaceae</taxon>
        <taxon>Lithocarpus</taxon>
    </lineage>
</organism>
<evidence type="ECO:0000256" key="5">
    <source>
        <dbReference type="ARBA" id="ARBA00023043"/>
    </source>
</evidence>
<dbReference type="InterPro" id="IPR026961">
    <property type="entry name" value="PGG_dom"/>
</dbReference>
<evidence type="ECO:0000256" key="3">
    <source>
        <dbReference type="ARBA" id="ARBA00022737"/>
    </source>
</evidence>
<keyword evidence="4 9" id="KW-1133">Transmembrane helix</keyword>
<comment type="caution">
    <text evidence="11">The sequence shown here is derived from an EMBL/GenBank/DDBJ whole genome shotgun (WGS) entry which is preliminary data.</text>
</comment>
<evidence type="ECO:0000256" key="7">
    <source>
        <dbReference type="PROSITE-ProRule" id="PRU00023"/>
    </source>
</evidence>
<dbReference type="SUPFAM" id="SSF48403">
    <property type="entry name" value="Ankyrin repeat"/>
    <property type="match status" value="3"/>
</dbReference>
<evidence type="ECO:0000259" key="10">
    <source>
        <dbReference type="Pfam" id="PF13962"/>
    </source>
</evidence>
<reference evidence="11 12" key="1">
    <citation type="submission" date="2024-01" db="EMBL/GenBank/DDBJ databases">
        <title>A telomere-to-telomere, gap-free genome of sweet tea (Lithocarpus litseifolius).</title>
        <authorList>
            <person name="Zhou J."/>
        </authorList>
    </citation>
    <scope>NUCLEOTIDE SEQUENCE [LARGE SCALE GENOMIC DNA]</scope>
    <source>
        <strain evidence="11">Zhou-2022a</strain>
        <tissue evidence="11">Leaf</tissue>
    </source>
</reference>
<dbReference type="Pfam" id="PF12796">
    <property type="entry name" value="Ank_2"/>
    <property type="match status" value="3"/>
</dbReference>
<proteinExistence type="predicted"/>
<accession>A0AAW2DLX4</accession>
<dbReference type="PROSITE" id="PS50088">
    <property type="entry name" value="ANK_REPEAT"/>
    <property type="match status" value="5"/>
</dbReference>
<protein>
    <recommendedName>
        <fullName evidence="10">PGG domain-containing protein</fullName>
    </recommendedName>
</protein>
<dbReference type="Gene3D" id="1.25.40.20">
    <property type="entry name" value="Ankyrin repeat-containing domain"/>
    <property type="match status" value="5"/>
</dbReference>
<keyword evidence="3" id="KW-0677">Repeat</keyword>
<feature type="repeat" description="ANK" evidence="7">
    <location>
        <begin position="507"/>
        <end position="529"/>
    </location>
</feature>
<comment type="subcellular location">
    <subcellularLocation>
        <location evidence="1">Membrane</location>
        <topology evidence="1">Multi-pass membrane protein</topology>
    </subcellularLocation>
</comment>
<gene>
    <name evidence="11" type="ORF">SO802_004804</name>
</gene>
<keyword evidence="2 9" id="KW-0812">Transmembrane</keyword>
<dbReference type="PROSITE" id="PS50297">
    <property type="entry name" value="ANK_REP_REGION"/>
    <property type="match status" value="5"/>
</dbReference>
<dbReference type="InterPro" id="IPR036770">
    <property type="entry name" value="Ankyrin_rpt-contain_sf"/>
</dbReference>
<evidence type="ECO:0000256" key="4">
    <source>
        <dbReference type="ARBA" id="ARBA00022989"/>
    </source>
</evidence>
<dbReference type="PANTHER" id="PTHR24186:SF46">
    <property type="entry name" value="PROTEIN ACCELERATED CELL DEATH 6-LIKE"/>
    <property type="match status" value="1"/>
</dbReference>
<dbReference type="PANTHER" id="PTHR24186">
    <property type="entry name" value="PROTEIN PHOSPHATASE 1 REGULATORY SUBUNIT"/>
    <property type="match status" value="1"/>
</dbReference>
<dbReference type="SMART" id="SM00248">
    <property type="entry name" value="ANK"/>
    <property type="match status" value="15"/>
</dbReference>
<sequence length="1043" mass="116634">MASTSKEKVSSVPKEDGSIAEMKTQHNDAMQDDPESYKADKDPIDFILQKLRHTKCSLLLERTFDSNTLLHVAASLGHDQIVEAILSIQQCQELLTAKNSSGDLPLHVAANAGHLPIVVKLLNRPLQHFKAQNSDAATAEHSAMVDFVVMSHQCYELLIAKNSNGDLPLHVAANAGHFSIVRHLVMLSDEYHREFLRVQKSNGDHLHHLAANAGLSSLVQHFIMLPHQCQEHLMVQNSNGDLPLHVAANAGHLSIVQHLVKFSYRCQEFLTPKNSGDNTPLPYPPVDANAGYQPSVDLSDQKLQDRYTSKLLRVKNKEGNTPLHLALIKKYEEEDLNLKTEYHEVAKFLIEKDPDACTDLNEANKDPLDLAIKAQDKELQQLMSNHLGFSKAPAWGDAEMDSIIPELDSIIPIPVLDSIIPELERVPHKKKDKVESMDPKLYEAVQRKDIDFIKAQDPEHSALSDKTPELNSILHLAAASSDDDHQFVKAILEIQLLQKSVTEKNSNDDLPLHVAARAGNIKIVKLLVEWSNGQLQDHSTCGSQWEKNMEGNTPLHLALINKFQVGRSLALKARYNEVARFLVKNGPEGCFYYPNKERESPLYLAAEAGDEELVKLMIDTVPLLPYGKSNVQAAIYYLMTITNLPYGKSIVHAAIDSSNTARKKDILSTVLTKLPHLIKEQVDTEMTPLSYASSIGYFDGVQYLFGKSPDCAYKSDEDGFFPIHIASKKGNVQVIEFFLKKNLDMSELLDREGRNILHVAAMWGKAKMVAYMLKRNGLERLINGKDKKGNTPLHLASKKKHPLVVYILTWDKRVNLRSLNILNMTAFDMALDYKDIFAYRELLTSLALIYAGARRAPPSVRRKNPQSLKLKKSDLLDEYKDFSSTLVVVATLVITVTFAAAFTMPGGYNGSGGAATFLEKHMFHLFTICNSIAMFSAVTVVVALIWAQQRDLGLFLSASQFSVPRLGLTLTMVSIAFMASNYLVLRNLHWLAYLVLIIGSFFILALSILFIPLFLPRSPQNLIARYIIYFPFYLLVKASRSDA</sequence>
<evidence type="ECO:0000256" key="6">
    <source>
        <dbReference type="ARBA" id="ARBA00023136"/>
    </source>
</evidence>
<keyword evidence="5 7" id="KW-0040">ANK repeat</keyword>
<name>A0AAW2DLX4_9ROSI</name>
<dbReference type="GO" id="GO:0005886">
    <property type="term" value="C:plasma membrane"/>
    <property type="evidence" value="ECO:0007669"/>
    <property type="project" value="TreeGrafter"/>
</dbReference>
<evidence type="ECO:0000256" key="2">
    <source>
        <dbReference type="ARBA" id="ARBA00022692"/>
    </source>
</evidence>
<evidence type="ECO:0000256" key="9">
    <source>
        <dbReference type="SAM" id="Phobius"/>
    </source>
</evidence>
<dbReference type="InterPro" id="IPR002110">
    <property type="entry name" value="Ankyrin_rpt"/>
</dbReference>
<evidence type="ECO:0000256" key="1">
    <source>
        <dbReference type="ARBA" id="ARBA00004141"/>
    </source>
</evidence>
<feature type="domain" description="PGG" evidence="10">
    <location>
        <begin position="879"/>
        <end position="983"/>
    </location>
</feature>
<dbReference type="Pfam" id="PF13962">
    <property type="entry name" value="PGG"/>
    <property type="match status" value="1"/>
</dbReference>
<feature type="repeat" description="ANK" evidence="7">
    <location>
        <begin position="164"/>
        <end position="185"/>
    </location>
</feature>
<keyword evidence="6 9" id="KW-0472">Membrane</keyword>
<feature type="repeat" description="ANK" evidence="7">
    <location>
        <begin position="718"/>
        <end position="750"/>
    </location>
</feature>
<feature type="repeat" description="ANK" evidence="7">
    <location>
        <begin position="101"/>
        <end position="122"/>
    </location>
</feature>
<keyword evidence="12" id="KW-1185">Reference proteome</keyword>
<dbReference type="EMBL" id="JAZDWU010000002">
    <property type="protein sequence ID" value="KAL0009696.1"/>
    <property type="molecule type" value="Genomic_DNA"/>
</dbReference>